<gene>
    <name evidence="7" type="primary">cpfC</name>
    <name evidence="9" type="ORF">BJY26_002464</name>
</gene>
<comment type="pathway">
    <text evidence="1 7">Porphyrin-containing compound metabolism; protoheme biosynthesis.</text>
</comment>
<dbReference type="GO" id="GO:0005737">
    <property type="term" value="C:cytoplasm"/>
    <property type="evidence" value="ECO:0007669"/>
    <property type="project" value="UniProtKB-SubCell"/>
</dbReference>
<proteinExistence type="inferred from homology"/>
<dbReference type="HAMAP" id="MF_00323">
    <property type="entry name" value="Ferrochelatase"/>
    <property type="match status" value="1"/>
</dbReference>
<name>A0A7Z0D3E5_9MICO</name>
<keyword evidence="7" id="KW-0479">Metal-binding</keyword>
<dbReference type="PANTHER" id="PTHR11108">
    <property type="entry name" value="FERROCHELATASE"/>
    <property type="match status" value="1"/>
</dbReference>
<evidence type="ECO:0000313" key="10">
    <source>
        <dbReference type="Proteomes" id="UP000539111"/>
    </source>
</evidence>
<evidence type="ECO:0000256" key="5">
    <source>
        <dbReference type="ARBA" id="ARBA00023244"/>
    </source>
</evidence>
<dbReference type="NCBIfam" id="TIGR00109">
    <property type="entry name" value="hemH"/>
    <property type="match status" value="1"/>
</dbReference>
<feature type="binding site" evidence="7">
    <location>
        <position position="194"/>
    </location>
    <ligand>
        <name>Fe(2+)</name>
        <dbReference type="ChEBI" id="CHEBI:29033"/>
    </ligand>
</feature>
<dbReference type="Proteomes" id="UP000539111">
    <property type="component" value="Unassembled WGS sequence"/>
</dbReference>
<dbReference type="GO" id="GO:0004325">
    <property type="term" value="F:ferrochelatase activity"/>
    <property type="evidence" value="ECO:0007669"/>
    <property type="project" value="UniProtKB-UniRule"/>
</dbReference>
<reference evidence="9 10" key="1">
    <citation type="submission" date="2020-07" db="EMBL/GenBank/DDBJ databases">
        <title>Sequencing the genomes of 1000 actinobacteria strains.</title>
        <authorList>
            <person name="Klenk H.-P."/>
        </authorList>
    </citation>
    <scope>NUCLEOTIDE SEQUENCE [LARGE SCALE GENOMIC DNA]</scope>
    <source>
        <strain evidence="9 10">DSM 26341</strain>
    </source>
</reference>
<organism evidence="9 10">
    <name type="scientific">Spelaeicoccus albus</name>
    <dbReference type="NCBI Taxonomy" id="1280376"/>
    <lineage>
        <taxon>Bacteria</taxon>
        <taxon>Bacillati</taxon>
        <taxon>Actinomycetota</taxon>
        <taxon>Actinomycetes</taxon>
        <taxon>Micrococcales</taxon>
        <taxon>Brevibacteriaceae</taxon>
        <taxon>Spelaeicoccus</taxon>
    </lineage>
</organism>
<dbReference type="InterPro" id="IPR033644">
    <property type="entry name" value="Ferrochelatase_C"/>
</dbReference>
<dbReference type="Gene3D" id="3.40.50.1400">
    <property type="match status" value="2"/>
</dbReference>
<keyword evidence="2 7" id="KW-0408">Iron</keyword>
<evidence type="ECO:0000256" key="2">
    <source>
        <dbReference type="ARBA" id="ARBA00023004"/>
    </source>
</evidence>
<comment type="catalytic activity">
    <reaction evidence="6">
        <text>Fe-coproporphyrin III + 2 H(+) = coproporphyrin III + Fe(2+)</text>
        <dbReference type="Rhea" id="RHEA:49572"/>
        <dbReference type="ChEBI" id="CHEBI:15378"/>
        <dbReference type="ChEBI" id="CHEBI:29033"/>
        <dbReference type="ChEBI" id="CHEBI:68438"/>
        <dbReference type="ChEBI" id="CHEBI:131725"/>
        <dbReference type="EC" id="4.99.1.9"/>
    </reaction>
    <physiologicalReaction direction="right-to-left" evidence="6">
        <dbReference type="Rhea" id="RHEA:49574"/>
    </physiologicalReaction>
</comment>
<accession>A0A7Z0D3E5</accession>
<keyword evidence="10" id="KW-1185">Reference proteome</keyword>
<protein>
    <recommendedName>
        <fullName evidence="7">Coproporphyrin III ferrochelatase</fullName>
        <ecNumber evidence="7">4.99.1.9</ecNumber>
    </recommendedName>
</protein>
<evidence type="ECO:0000256" key="6">
    <source>
        <dbReference type="ARBA" id="ARBA00024536"/>
    </source>
</evidence>
<dbReference type="NCBIfam" id="NF000689">
    <property type="entry name" value="PRK00035.2-1"/>
    <property type="match status" value="1"/>
</dbReference>
<evidence type="ECO:0000256" key="7">
    <source>
        <dbReference type="HAMAP-Rule" id="MF_00323"/>
    </source>
</evidence>
<keyword evidence="5 7" id="KW-0627">Porphyrin biosynthesis</keyword>
<feature type="binding site" evidence="7">
    <location>
        <position position="65"/>
    </location>
    <ligand>
        <name>Fe-coproporphyrin III</name>
        <dbReference type="ChEBI" id="CHEBI:68438"/>
    </ligand>
</feature>
<feature type="binding site" evidence="7">
    <location>
        <position position="134"/>
    </location>
    <ligand>
        <name>Fe-coproporphyrin III</name>
        <dbReference type="ChEBI" id="CHEBI:68438"/>
    </ligand>
</feature>
<comment type="subcellular location">
    <subcellularLocation>
        <location evidence="7">Cytoplasm</location>
    </subcellularLocation>
</comment>
<evidence type="ECO:0000256" key="8">
    <source>
        <dbReference type="RuleBase" id="RU004185"/>
    </source>
</evidence>
<dbReference type="PANTHER" id="PTHR11108:SF1">
    <property type="entry name" value="FERROCHELATASE, MITOCHONDRIAL"/>
    <property type="match status" value="1"/>
</dbReference>
<dbReference type="UniPathway" id="UPA00252"/>
<dbReference type="AlphaFoldDB" id="A0A7Z0D3E5"/>
<dbReference type="EMBL" id="JACBZP010000001">
    <property type="protein sequence ID" value="NYI68158.1"/>
    <property type="molecule type" value="Genomic_DNA"/>
</dbReference>
<keyword evidence="3 7" id="KW-0350">Heme biosynthesis</keyword>
<comment type="function">
    <text evidence="7">Involved in coproporphyrin-dependent heme b biosynthesis. Catalyzes the insertion of ferrous iron into coproporphyrin III to form Fe-coproporphyrin III.</text>
</comment>
<keyword evidence="7" id="KW-0963">Cytoplasm</keyword>
<evidence type="ECO:0000256" key="3">
    <source>
        <dbReference type="ARBA" id="ARBA00023133"/>
    </source>
</evidence>
<dbReference type="CDD" id="cd00419">
    <property type="entry name" value="Ferrochelatase_C"/>
    <property type="match status" value="1"/>
</dbReference>
<comment type="caution">
    <text evidence="9">The sequence shown here is derived from an EMBL/GenBank/DDBJ whole genome shotgun (WGS) entry which is preliminary data.</text>
</comment>
<dbReference type="GO" id="GO:0046872">
    <property type="term" value="F:metal ion binding"/>
    <property type="evidence" value="ECO:0007669"/>
    <property type="project" value="UniProtKB-KW"/>
</dbReference>
<dbReference type="Pfam" id="PF00762">
    <property type="entry name" value="Ferrochelatase"/>
    <property type="match status" value="1"/>
</dbReference>
<dbReference type="GO" id="GO:0006783">
    <property type="term" value="P:heme biosynthetic process"/>
    <property type="evidence" value="ECO:0007669"/>
    <property type="project" value="UniProtKB-UniRule"/>
</dbReference>
<comment type="similarity">
    <text evidence="7 8">Belongs to the ferrochelatase family.</text>
</comment>
<feature type="binding site" evidence="7">
    <location>
        <position position="284"/>
    </location>
    <ligand>
        <name>Fe(2+)</name>
        <dbReference type="ChEBI" id="CHEBI:29033"/>
    </ligand>
</feature>
<comment type="caution">
    <text evidence="7">Lacks conserved residue(s) required for the propagation of feature annotation.</text>
</comment>
<dbReference type="CDD" id="cd03411">
    <property type="entry name" value="Ferrochelatase_N"/>
    <property type="match status" value="1"/>
</dbReference>
<dbReference type="InterPro" id="IPR033659">
    <property type="entry name" value="Ferrochelatase_N"/>
</dbReference>
<keyword evidence="4 7" id="KW-0456">Lyase</keyword>
<evidence type="ECO:0000256" key="1">
    <source>
        <dbReference type="ARBA" id="ARBA00004744"/>
    </source>
</evidence>
<evidence type="ECO:0000313" key="9">
    <source>
        <dbReference type="EMBL" id="NYI68158.1"/>
    </source>
</evidence>
<sequence length="379" mass="41011">MMDSSASAGAADFSPFDSLLLLSFGGPEKPDDVLPFLKNVTAGRGIPDERLIEVGEHYYSFGGRSPINDQNRQLIAALEADLERREVDVPLYWGNRNWEPYIDDTLRRIHADGHRNVGVITTSAYSSYSSCRQYREDLGMALEKLHAEGIDLTVDKIRQYYNHPGFVSASADNVEAALRAVGAGTGTKVLFVTHSIPQTMQEASEVGTPGYLRQHEDLMRTIISEVSERLGRIVEGELVFCSRSGPPTQQWLEPDINDRMAELKAEGISGVVAAPIGFVSDHMEVKFDLDTEARQTASELDLDYYRAATVGTSEAFVSGLVDLLAERAAELRGETPAVPVGGSLPACSPGSGACAVDCCIGKFDRPVAPVWPATASGIG</sequence>
<dbReference type="SUPFAM" id="SSF53800">
    <property type="entry name" value="Chelatase"/>
    <property type="match status" value="1"/>
</dbReference>
<dbReference type="InterPro" id="IPR001015">
    <property type="entry name" value="Ferrochelatase"/>
</dbReference>
<evidence type="ECO:0000256" key="4">
    <source>
        <dbReference type="ARBA" id="ARBA00023239"/>
    </source>
</evidence>
<dbReference type="EC" id="4.99.1.9" evidence="7"/>